<evidence type="ECO:0000313" key="1">
    <source>
        <dbReference type="EMBL" id="CAG9838052.1"/>
    </source>
</evidence>
<proteinExistence type="predicted"/>
<dbReference type="EMBL" id="OU898282">
    <property type="protein sequence ID" value="CAG9838052.1"/>
    <property type="molecule type" value="Genomic_DNA"/>
</dbReference>
<protein>
    <submittedName>
        <fullName evidence="1">Uncharacterized protein</fullName>
    </submittedName>
</protein>
<keyword evidence="2" id="KW-1185">Reference proteome</keyword>
<dbReference type="Proteomes" id="UP001153709">
    <property type="component" value="Chromosome 7"/>
</dbReference>
<dbReference type="OrthoDB" id="1607513at2759"/>
<evidence type="ECO:0000313" key="2">
    <source>
        <dbReference type="Proteomes" id="UP001153709"/>
    </source>
</evidence>
<accession>A0A9N9T8I5</accession>
<sequence>MNLTVFLVGGLYPGIHPANFLSKLVLQLWKTDETSLCISSVNLENQPVQEKETNKDNLSPWCIFDELIGHDSSKHTPVSTDIKEVDMYLSDDILPTKNFERRLELSITVVEKPSPCIT</sequence>
<name>A0A9N9T8I5_DIABA</name>
<dbReference type="AlphaFoldDB" id="A0A9N9T8I5"/>
<organism evidence="1 2">
    <name type="scientific">Diabrotica balteata</name>
    <name type="common">Banded cucumber beetle</name>
    <dbReference type="NCBI Taxonomy" id="107213"/>
    <lineage>
        <taxon>Eukaryota</taxon>
        <taxon>Metazoa</taxon>
        <taxon>Ecdysozoa</taxon>
        <taxon>Arthropoda</taxon>
        <taxon>Hexapoda</taxon>
        <taxon>Insecta</taxon>
        <taxon>Pterygota</taxon>
        <taxon>Neoptera</taxon>
        <taxon>Endopterygota</taxon>
        <taxon>Coleoptera</taxon>
        <taxon>Polyphaga</taxon>
        <taxon>Cucujiformia</taxon>
        <taxon>Chrysomeloidea</taxon>
        <taxon>Chrysomelidae</taxon>
        <taxon>Galerucinae</taxon>
        <taxon>Diabroticina</taxon>
        <taxon>Diabroticites</taxon>
        <taxon>Diabrotica</taxon>
    </lineage>
</organism>
<gene>
    <name evidence="1" type="ORF">DIABBA_LOCUS10984</name>
</gene>
<reference evidence="1" key="1">
    <citation type="submission" date="2022-01" db="EMBL/GenBank/DDBJ databases">
        <authorList>
            <person name="King R."/>
        </authorList>
    </citation>
    <scope>NUCLEOTIDE SEQUENCE</scope>
</reference>